<dbReference type="InterPro" id="IPR000160">
    <property type="entry name" value="GGDEF_dom"/>
</dbReference>
<protein>
    <submittedName>
        <fullName evidence="4">Diguanylate cyclase</fullName>
    </submittedName>
</protein>
<dbReference type="InterPro" id="IPR003018">
    <property type="entry name" value="GAF"/>
</dbReference>
<evidence type="ECO:0000313" key="5">
    <source>
        <dbReference type="Proteomes" id="UP000738376"/>
    </source>
</evidence>
<accession>A0ABX1LSE5</accession>
<feature type="domain" description="GGDEF" evidence="3">
    <location>
        <begin position="1556"/>
        <end position="1693"/>
    </location>
</feature>
<dbReference type="Pfam" id="PF00069">
    <property type="entry name" value="Pkinase"/>
    <property type="match status" value="1"/>
</dbReference>
<dbReference type="Gene3D" id="1.10.510.10">
    <property type="entry name" value="Transferase(Phosphotransferase) domain 1"/>
    <property type="match status" value="1"/>
</dbReference>
<dbReference type="InterPro" id="IPR027417">
    <property type="entry name" value="P-loop_NTPase"/>
</dbReference>
<dbReference type="PROSITE" id="PS50011">
    <property type="entry name" value="PROTEIN_KINASE_DOM"/>
    <property type="match status" value="1"/>
</dbReference>
<dbReference type="PANTHER" id="PTHR43642:SF1">
    <property type="entry name" value="HYBRID SIGNAL TRANSDUCTION HISTIDINE KINASE G"/>
    <property type="match status" value="1"/>
</dbReference>
<dbReference type="Pfam" id="PF13191">
    <property type="entry name" value="AAA_16"/>
    <property type="match status" value="1"/>
</dbReference>
<dbReference type="NCBIfam" id="TIGR00254">
    <property type="entry name" value="GGDEF"/>
    <property type="match status" value="1"/>
</dbReference>
<evidence type="ECO:0000313" key="4">
    <source>
        <dbReference type="EMBL" id="NMF57941.1"/>
    </source>
</evidence>
<dbReference type="Pfam" id="PF01590">
    <property type="entry name" value="GAF"/>
    <property type="match status" value="1"/>
</dbReference>
<name>A0ABX1LSE5_9CYAN</name>
<gene>
    <name evidence="4" type="ORF">HC246_07875</name>
</gene>
<comment type="subcellular location">
    <subcellularLocation>
        <location evidence="1">Membrane</location>
        <topology evidence="1">Single-pass membrane protein</topology>
    </subcellularLocation>
</comment>
<dbReference type="InterPro" id="IPR029016">
    <property type="entry name" value="GAF-like_dom_sf"/>
</dbReference>
<proteinExistence type="predicted"/>
<dbReference type="EMBL" id="JAAVJL010000001">
    <property type="protein sequence ID" value="NMF57941.1"/>
    <property type="molecule type" value="Genomic_DNA"/>
</dbReference>
<dbReference type="InterPro" id="IPR011009">
    <property type="entry name" value="Kinase-like_dom_sf"/>
</dbReference>
<dbReference type="RefSeq" id="WP_169362902.1">
    <property type="nucleotide sequence ID" value="NZ_JAAVJL010000001.1"/>
</dbReference>
<dbReference type="SUPFAM" id="SSF56112">
    <property type="entry name" value="Protein kinase-like (PK-like)"/>
    <property type="match status" value="1"/>
</dbReference>
<feature type="domain" description="Protein kinase" evidence="2">
    <location>
        <begin position="7"/>
        <end position="274"/>
    </location>
</feature>
<dbReference type="SUPFAM" id="SSF55781">
    <property type="entry name" value="GAF domain-like"/>
    <property type="match status" value="1"/>
</dbReference>
<dbReference type="SMART" id="SM00267">
    <property type="entry name" value="GGDEF"/>
    <property type="match status" value="1"/>
</dbReference>
<keyword evidence="5" id="KW-1185">Reference proteome</keyword>
<dbReference type="Gene3D" id="3.40.50.300">
    <property type="entry name" value="P-loop containing nucleotide triphosphate hydrolases"/>
    <property type="match status" value="1"/>
</dbReference>
<comment type="caution">
    <text evidence="4">The sequence shown here is derived from an EMBL/GenBank/DDBJ whole genome shotgun (WGS) entry which is preliminary data.</text>
</comment>
<dbReference type="InterPro" id="IPR043128">
    <property type="entry name" value="Rev_trsase/Diguanyl_cyclase"/>
</dbReference>
<dbReference type="Gene3D" id="3.30.450.40">
    <property type="match status" value="1"/>
</dbReference>
<dbReference type="InterPro" id="IPR041664">
    <property type="entry name" value="AAA_16"/>
</dbReference>
<dbReference type="InterPro" id="IPR053159">
    <property type="entry name" value="Hybrid_Histidine_Kinase"/>
</dbReference>
<evidence type="ECO:0000256" key="1">
    <source>
        <dbReference type="ARBA" id="ARBA00004167"/>
    </source>
</evidence>
<dbReference type="SUPFAM" id="SSF55073">
    <property type="entry name" value="Nucleotide cyclase"/>
    <property type="match status" value="1"/>
</dbReference>
<dbReference type="InterPro" id="IPR029787">
    <property type="entry name" value="Nucleotide_cyclase"/>
</dbReference>
<dbReference type="SMART" id="SM00065">
    <property type="entry name" value="GAF"/>
    <property type="match status" value="1"/>
</dbReference>
<evidence type="ECO:0000259" key="3">
    <source>
        <dbReference type="PROSITE" id="PS50887"/>
    </source>
</evidence>
<sequence length="1697" mass="192098">MTILSKYEELTQIYDGESSQVYSARHIEDGQSVILKVLKTEYPTPEQIRRYRQEYHLTHQLQLPKVIRAFGLEEWQRTLVIVFEDFGGISLSQLLKQYPQGLPLDLFFTLAFKLSNALGQLHSQSIIHKDINPANIAFNLETKVLKLIDLGISTQLSRENPVLQSPNSLEGTLPYLSPEQTGRMNRSLDYRTDFYSLGVTFYELLTGRLPFQSCEPIELVYCHIAKQPDSLLEVKKGQIPLMLVEIVNKLMAKNAEDRYQSAWGLKADLEECWAQWERTGTIARFTLGRLDIPDQFQIPQKLYGRKREINLLLSSFERVATPALEVDEDSHNAELVLVTGYSGIGKSAVVRSLYQPITAKRGYFITGKFDQFQRNIPYSALVHALAELVKQVLGESEALLQQYRDRLVVSLGSNGKVITDIIPDLELIIGAQPPLPMLGAAETKNRFHLVFQQFIQVFCSPEHPLVLFLDDMQRADLATLELLERLLGDRQIQNLLVIAAYRDNEVSAGHPLTLIINQLQDKGINVERITIAPLTIEQIEQLIAETLHQPTLNIKGLAELVIRKTEGNPFFINQFLKTLYNENLLSFNYSFREWVWELDKIEQMGFTDNVVELMVGQLQKLPKSVQEVLSIAAYLGTEFDLSTLSLVQNRPSQAIFEDLKLAIKQGFAIARSPFDDNILIQDYQFGHDRIQQAAYALIPEQERNSTHYRIGQLLLQHWSEATQSEQIFTLVKHLNDGIALITNQPERDRLAQLNLLASRKAKLATAYQAAYEYAEIGLGLLDSSSCWQEHYAMTLQLHELAAETASLCNQFERMDLYVNTIIHHAKSIIEQVPAYTIKIQALTFQNQFADAIAISQSILQKLGVQIPEVITSELRLQAIQQIKDLIGNRIIADLGDLPVMREPKALAMTQIAAMTIPACHILSAPIYPLVMTLQVRLSIQYGNSHSSAFSYAAYGVFLIISLQDIDAAVKFSRLAYHLASKPEAKDIRSETFAPIGLFLHHRQFHLHETLPILQEGYQTGLETGKFEHTGYCGYGYCINAFWSGLPFREIETTVHTYGQQLHHLKQITNANYCEIIKAAIAALLGNPNKVEEHFAQTTQTEKLIAESLAANSWLRLFLFYLHRAFLRFLMEELIDANNDITQARSYVTSIVGIICKANFYFYDSLILLATIGNSEVGLKSQYQRIQDNQSQLKFWADHAPMNHLHKWQLVEAEICRVLEQKEQAMELYDLAIAGARQNQYLQEEALANELAANFYRNWNRLTIARTYMMEARHAYLRWGAIAKVKLLDSQYPQLLHMPVSNSSSRFPHTTLNTLNTQGGRNSGADLDLATVMKASRAIASEIVLEDLVQTLMRILLKNAGAQTGCLLLPIESPVDPAENLAIAIYISGDHANIFPKQALNQVLPESVLYYVTRSQASVVLDYATLIGDFTQDPYIQSVQPMSIICYPLINQGNLVGVVYMENQVTIAAFKSNHIEFLQLISGQAAIAITNAQLYAEKVQYTYTLEQKVEERTAELQCANEELYRLATLDGLTQVANRRYFDQQLDQEWHRLKREQLPLSLILFDVDYFKRYNDCYGHQAGDACLIQVAQAAKEGSSRSADLVARYGGEEFVIILPNTDRKGAIAIAERIQKSLRARAIPHERSEVSEIVSISLGITSVIPSSDRSPEMLISTADEALYAAKQQGRDRYIFNSPTWVD</sequence>
<dbReference type="Pfam" id="PF00990">
    <property type="entry name" value="GGDEF"/>
    <property type="match status" value="1"/>
</dbReference>
<dbReference type="Gene3D" id="3.30.70.270">
    <property type="match status" value="1"/>
</dbReference>
<organism evidence="4 5">
    <name type="scientific">Pseudanabaena yagii GIHE-NHR1</name>
    <dbReference type="NCBI Taxonomy" id="2722753"/>
    <lineage>
        <taxon>Bacteria</taxon>
        <taxon>Bacillati</taxon>
        <taxon>Cyanobacteriota</taxon>
        <taxon>Cyanophyceae</taxon>
        <taxon>Pseudanabaenales</taxon>
        <taxon>Pseudanabaenaceae</taxon>
        <taxon>Pseudanabaena</taxon>
        <taxon>Pseudanabaena yagii</taxon>
    </lineage>
</organism>
<dbReference type="InterPro" id="IPR000719">
    <property type="entry name" value="Prot_kinase_dom"/>
</dbReference>
<dbReference type="CDD" id="cd14014">
    <property type="entry name" value="STKc_PknB_like"/>
    <property type="match status" value="1"/>
</dbReference>
<reference evidence="4 5" key="1">
    <citation type="submission" date="2020-03" db="EMBL/GenBank/DDBJ databases">
        <title>Draft Genome Sequence of 2-Methylisoborneol Producing Pseudanabaena yagii Strain GIHE-NHR1 Isolated from North Han River in South Korea.</title>
        <authorList>
            <person name="Jeong J."/>
        </authorList>
    </citation>
    <scope>NUCLEOTIDE SEQUENCE [LARGE SCALE GENOMIC DNA]</scope>
    <source>
        <strain evidence="4 5">GIHE-NHR1</strain>
    </source>
</reference>
<dbReference type="SUPFAM" id="SSF52540">
    <property type="entry name" value="P-loop containing nucleoside triphosphate hydrolases"/>
    <property type="match status" value="1"/>
</dbReference>
<dbReference type="Proteomes" id="UP000738376">
    <property type="component" value="Unassembled WGS sequence"/>
</dbReference>
<dbReference type="CDD" id="cd01949">
    <property type="entry name" value="GGDEF"/>
    <property type="match status" value="1"/>
</dbReference>
<dbReference type="PROSITE" id="PS50887">
    <property type="entry name" value="GGDEF"/>
    <property type="match status" value="1"/>
</dbReference>
<evidence type="ECO:0000259" key="2">
    <source>
        <dbReference type="PROSITE" id="PS50011"/>
    </source>
</evidence>
<dbReference type="PANTHER" id="PTHR43642">
    <property type="entry name" value="HYBRID SIGNAL TRANSDUCTION HISTIDINE KINASE G"/>
    <property type="match status" value="1"/>
</dbReference>